<name>A0A3L6GDB9_MAIZE</name>
<dbReference type="InterPro" id="IPR000210">
    <property type="entry name" value="BTB/POZ_dom"/>
</dbReference>
<evidence type="ECO:0000259" key="3">
    <source>
        <dbReference type="PROSITE" id="PS50097"/>
    </source>
</evidence>
<accession>A0A3L6GDB9</accession>
<evidence type="ECO:0000313" key="5">
    <source>
        <dbReference type="Proteomes" id="UP000251960"/>
    </source>
</evidence>
<comment type="pathway">
    <text evidence="1">Protein modification; protein ubiquitination.</text>
</comment>
<sequence>MTHTCTHLIANVCSVHRLKVDDFCVTKSTIRNKKDCCIRSRCSVDGYDWEIQFRFSPYEGSPEDYWLALVLVYLGAPCDGGVAVALSCHLVDQSCDLRVPLLTTTQGLNTTFRRPLDRSPPIYFGKGKVRDDVQAAAAAGRPLIFKGGSFTVECQIDVHSSRDSDSVSLPSSDLHQHLGELLRNQSGADVTFIVSGESIAAHKSILAARSPIFMAQFFGNMLERGSQCVEIQDMHPAVFKAMLHYIYTDTVPDLGTDTTTVEETAVMAQHLLVAADMYALDRLKEICEERLTRGIGIGTVGSTLALADQHNLAQLKAKCIDFITGGSSKNLLAVLETEGYRHLEASNPSVLTELVMAAHGKKRKRLYG</sequence>
<dbReference type="Pfam" id="PF00651">
    <property type="entry name" value="BTB"/>
    <property type="match status" value="1"/>
</dbReference>
<dbReference type="PANTHER" id="PTHR26379">
    <property type="entry name" value="BTB/POZ AND MATH DOMAIN-CONTAINING PROTEIN 1"/>
    <property type="match status" value="1"/>
</dbReference>
<protein>
    <submittedName>
        <fullName evidence="4">BTB/POZ and MATH domain-containing protein 1</fullName>
    </submittedName>
</protein>
<dbReference type="AlphaFoldDB" id="A0A3L6GDB9"/>
<reference evidence="4 5" key="1">
    <citation type="journal article" date="2018" name="Nat. Genet.">
        <title>Extensive intraspecific gene order and gene structural variations between Mo17 and other maize genomes.</title>
        <authorList>
            <person name="Sun S."/>
            <person name="Zhou Y."/>
            <person name="Chen J."/>
            <person name="Shi J."/>
            <person name="Zhao H."/>
            <person name="Zhao H."/>
            <person name="Song W."/>
            <person name="Zhang M."/>
            <person name="Cui Y."/>
            <person name="Dong X."/>
            <person name="Liu H."/>
            <person name="Ma X."/>
            <person name="Jiao Y."/>
            <person name="Wang B."/>
            <person name="Wei X."/>
            <person name="Stein J.C."/>
            <person name="Glaubitz J.C."/>
            <person name="Lu F."/>
            <person name="Yu G."/>
            <person name="Liang C."/>
            <person name="Fengler K."/>
            <person name="Li B."/>
            <person name="Rafalski A."/>
            <person name="Schnable P.S."/>
            <person name="Ware D.H."/>
            <person name="Buckler E.S."/>
            <person name="Lai J."/>
        </authorList>
    </citation>
    <scope>NUCLEOTIDE SEQUENCE [LARGE SCALE GENOMIC DNA]</scope>
    <source>
        <strain evidence="5">cv. Missouri 17</strain>
        <tissue evidence="4">Seedling</tissue>
    </source>
</reference>
<dbReference type="InterPro" id="IPR011333">
    <property type="entry name" value="SKP1/BTB/POZ_sf"/>
</dbReference>
<comment type="similarity">
    <text evidence="2">Belongs to the Tdpoz family.</text>
</comment>
<dbReference type="EMBL" id="NCVQ01000002">
    <property type="protein sequence ID" value="PWZ45075.1"/>
    <property type="molecule type" value="Genomic_DNA"/>
</dbReference>
<dbReference type="SMART" id="SM00225">
    <property type="entry name" value="BTB"/>
    <property type="match status" value="1"/>
</dbReference>
<proteinExistence type="inferred from homology"/>
<evidence type="ECO:0000256" key="2">
    <source>
        <dbReference type="ARBA" id="ARBA00010846"/>
    </source>
</evidence>
<dbReference type="GO" id="GO:0016567">
    <property type="term" value="P:protein ubiquitination"/>
    <property type="evidence" value="ECO:0007669"/>
    <property type="project" value="InterPro"/>
</dbReference>
<dbReference type="Pfam" id="PF24570">
    <property type="entry name" value="BACK_BPM_SPOP"/>
    <property type="match status" value="1"/>
</dbReference>
<organism evidence="4 5">
    <name type="scientific">Zea mays</name>
    <name type="common">Maize</name>
    <dbReference type="NCBI Taxonomy" id="4577"/>
    <lineage>
        <taxon>Eukaryota</taxon>
        <taxon>Viridiplantae</taxon>
        <taxon>Streptophyta</taxon>
        <taxon>Embryophyta</taxon>
        <taxon>Tracheophyta</taxon>
        <taxon>Spermatophyta</taxon>
        <taxon>Magnoliopsida</taxon>
        <taxon>Liliopsida</taxon>
        <taxon>Poales</taxon>
        <taxon>Poaceae</taxon>
        <taxon>PACMAD clade</taxon>
        <taxon>Panicoideae</taxon>
        <taxon>Andropogonodae</taxon>
        <taxon>Andropogoneae</taxon>
        <taxon>Tripsacinae</taxon>
        <taxon>Zea</taxon>
    </lineage>
</organism>
<dbReference type="CDD" id="cd18280">
    <property type="entry name" value="BTB_POZ_BPM_plant"/>
    <property type="match status" value="1"/>
</dbReference>
<dbReference type="FunFam" id="3.30.710.10:FF:000159">
    <property type="entry name" value="Speckle-type POZ protein B"/>
    <property type="match status" value="1"/>
</dbReference>
<dbReference type="Gene3D" id="3.30.710.10">
    <property type="entry name" value="Potassium Channel Kv1.1, Chain A"/>
    <property type="match status" value="1"/>
</dbReference>
<dbReference type="Gene3D" id="1.25.40.420">
    <property type="match status" value="1"/>
</dbReference>
<feature type="domain" description="BTB" evidence="3">
    <location>
        <begin position="188"/>
        <end position="251"/>
    </location>
</feature>
<dbReference type="PANTHER" id="PTHR26379:SF180">
    <property type="entry name" value="TRAF TRANSCRIPTION FACTOR"/>
    <property type="match status" value="1"/>
</dbReference>
<dbReference type="ExpressionAtlas" id="A0A3L6GDB9">
    <property type="expression patterns" value="baseline"/>
</dbReference>
<comment type="caution">
    <text evidence="4">The sequence shown here is derived from an EMBL/GenBank/DDBJ whole genome shotgun (WGS) entry which is preliminary data.</text>
</comment>
<dbReference type="Proteomes" id="UP000251960">
    <property type="component" value="Chromosome 10"/>
</dbReference>
<dbReference type="SUPFAM" id="SSF54695">
    <property type="entry name" value="POZ domain"/>
    <property type="match status" value="1"/>
</dbReference>
<evidence type="ECO:0000256" key="1">
    <source>
        <dbReference type="ARBA" id="ARBA00004906"/>
    </source>
</evidence>
<dbReference type="InterPro" id="IPR056423">
    <property type="entry name" value="BACK_BPM_SPOP"/>
</dbReference>
<evidence type="ECO:0000313" key="4">
    <source>
        <dbReference type="EMBL" id="PWZ45075.1"/>
    </source>
</evidence>
<gene>
    <name evidence="4" type="primary">BPM1_12</name>
    <name evidence="4" type="ORF">Zm00014a_038838</name>
</gene>
<dbReference type="InterPro" id="IPR045005">
    <property type="entry name" value="BPM1-6"/>
</dbReference>
<dbReference type="PROSITE" id="PS50097">
    <property type="entry name" value="BTB"/>
    <property type="match status" value="1"/>
</dbReference>